<feature type="domain" description="Reverse transcriptase" evidence="8">
    <location>
        <begin position="137"/>
        <end position="315"/>
    </location>
</feature>
<dbReference type="AlphaFoldDB" id="A0A2G8JX26"/>
<keyword evidence="1" id="KW-0645">Protease</keyword>
<evidence type="ECO:0000313" key="9">
    <source>
        <dbReference type="EMBL" id="PIK40292.1"/>
    </source>
</evidence>
<dbReference type="FunFam" id="3.30.70.270:FF:000164">
    <property type="match status" value="1"/>
</dbReference>
<dbReference type="Pfam" id="PF00078">
    <property type="entry name" value="RVT_1"/>
    <property type="match status" value="1"/>
</dbReference>
<proteinExistence type="predicted"/>
<dbReference type="InterPro" id="IPR000477">
    <property type="entry name" value="RT_dom"/>
</dbReference>
<accession>A0A2G8JX26</accession>
<keyword evidence="2" id="KW-0808">Transferase</keyword>
<keyword evidence="10" id="KW-1185">Reference proteome</keyword>
<dbReference type="Proteomes" id="UP000230750">
    <property type="component" value="Unassembled WGS sequence"/>
</dbReference>
<dbReference type="Gene3D" id="3.30.70.270">
    <property type="match status" value="2"/>
</dbReference>
<evidence type="ECO:0000256" key="4">
    <source>
        <dbReference type="ARBA" id="ARBA00022722"/>
    </source>
</evidence>
<evidence type="ECO:0000256" key="6">
    <source>
        <dbReference type="ARBA" id="ARBA00022801"/>
    </source>
</evidence>
<dbReference type="OrthoDB" id="10064107at2759"/>
<dbReference type="GO" id="GO:0008233">
    <property type="term" value="F:peptidase activity"/>
    <property type="evidence" value="ECO:0007669"/>
    <property type="project" value="UniProtKB-KW"/>
</dbReference>
<keyword evidence="4" id="KW-0540">Nuclease</keyword>
<dbReference type="PROSITE" id="PS50878">
    <property type="entry name" value="RT_POL"/>
    <property type="match status" value="1"/>
</dbReference>
<comment type="caution">
    <text evidence="9">The sequence shown here is derived from an EMBL/GenBank/DDBJ whole genome shotgun (WGS) entry which is preliminary data.</text>
</comment>
<dbReference type="CDD" id="cd01647">
    <property type="entry name" value="RT_LTR"/>
    <property type="match status" value="1"/>
</dbReference>
<gene>
    <name evidence="9" type="ORF">BSL78_22870</name>
</gene>
<keyword evidence="5" id="KW-0255">Endonuclease</keyword>
<evidence type="ECO:0000313" key="10">
    <source>
        <dbReference type="Proteomes" id="UP000230750"/>
    </source>
</evidence>
<dbReference type="InterPro" id="IPR050951">
    <property type="entry name" value="Retrovirus_Pol_polyprotein"/>
</dbReference>
<keyword evidence="7" id="KW-0695">RNA-directed DNA polymerase</keyword>
<dbReference type="GO" id="GO:0003964">
    <property type="term" value="F:RNA-directed DNA polymerase activity"/>
    <property type="evidence" value="ECO:0007669"/>
    <property type="project" value="UniProtKB-KW"/>
</dbReference>
<dbReference type="PANTHER" id="PTHR37984:SF5">
    <property type="entry name" value="PROTEIN NYNRIN-LIKE"/>
    <property type="match status" value="1"/>
</dbReference>
<evidence type="ECO:0000256" key="5">
    <source>
        <dbReference type="ARBA" id="ARBA00022759"/>
    </source>
</evidence>
<evidence type="ECO:0000259" key="8">
    <source>
        <dbReference type="PROSITE" id="PS50878"/>
    </source>
</evidence>
<evidence type="ECO:0000256" key="2">
    <source>
        <dbReference type="ARBA" id="ARBA00022679"/>
    </source>
</evidence>
<dbReference type="GO" id="GO:0004519">
    <property type="term" value="F:endonuclease activity"/>
    <property type="evidence" value="ECO:0007669"/>
    <property type="project" value="UniProtKB-KW"/>
</dbReference>
<reference evidence="9 10" key="1">
    <citation type="journal article" date="2017" name="PLoS Biol.">
        <title>The sea cucumber genome provides insights into morphological evolution and visceral regeneration.</title>
        <authorList>
            <person name="Zhang X."/>
            <person name="Sun L."/>
            <person name="Yuan J."/>
            <person name="Sun Y."/>
            <person name="Gao Y."/>
            <person name="Zhang L."/>
            <person name="Li S."/>
            <person name="Dai H."/>
            <person name="Hamel J.F."/>
            <person name="Liu C."/>
            <person name="Yu Y."/>
            <person name="Liu S."/>
            <person name="Lin W."/>
            <person name="Guo K."/>
            <person name="Jin S."/>
            <person name="Xu P."/>
            <person name="Storey K.B."/>
            <person name="Huan P."/>
            <person name="Zhang T."/>
            <person name="Zhou Y."/>
            <person name="Zhang J."/>
            <person name="Lin C."/>
            <person name="Li X."/>
            <person name="Xing L."/>
            <person name="Huo D."/>
            <person name="Sun M."/>
            <person name="Wang L."/>
            <person name="Mercier A."/>
            <person name="Li F."/>
            <person name="Yang H."/>
            <person name="Xiang J."/>
        </authorList>
    </citation>
    <scope>NUCLEOTIDE SEQUENCE [LARGE SCALE GENOMIC DNA]</scope>
    <source>
        <strain evidence="9">Shaxun</strain>
        <tissue evidence="9">Muscle</tissue>
    </source>
</reference>
<organism evidence="9 10">
    <name type="scientific">Stichopus japonicus</name>
    <name type="common">Sea cucumber</name>
    <dbReference type="NCBI Taxonomy" id="307972"/>
    <lineage>
        <taxon>Eukaryota</taxon>
        <taxon>Metazoa</taxon>
        <taxon>Echinodermata</taxon>
        <taxon>Eleutherozoa</taxon>
        <taxon>Echinozoa</taxon>
        <taxon>Holothuroidea</taxon>
        <taxon>Aspidochirotacea</taxon>
        <taxon>Aspidochirotida</taxon>
        <taxon>Stichopodidae</taxon>
        <taxon>Apostichopus</taxon>
    </lineage>
</organism>
<sequence>MRSLTLDLGLRRTCRWVFIIAEVTGPILGVDFLHHFGLLVDLRRYKLVDSTTNISISGSVANVSPVSPSLSSVGASAPYHAILARFPNISKPCFLERSVKHGITHHIETKGAPTVARPRRLAPDRLKIAKQEFEHMLQLGIIRPSSSPWASPLHMVPKKTPGDWRPCGDYRALNSITVHDNYPIPHLHDFSGSLHSKKVFSKIDLVRAYHQIPVDPADIGKTAVTTPFGLFEFVRMPFGLRNAAQTFQRFIDQVTRGLPNCFVYIDDVLVASDTAEEHIKDLSALFQRFNDFGVLINPAKCQLGVSSLDFLGHHITSQGIRPLAEKVEAIRQFPQPSTSRELREYLGLINFYRRFIPNCAGLLQPLTNLLRGLPKKPTQISWTDVAK</sequence>
<evidence type="ECO:0000256" key="7">
    <source>
        <dbReference type="ARBA" id="ARBA00022918"/>
    </source>
</evidence>
<protein>
    <submittedName>
        <fullName evidence="9">Transposon Ty3-G gap-Pol polyprotein</fullName>
    </submittedName>
</protein>
<dbReference type="PANTHER" id="PTHR37984">
    <property type="entry name" value="PROTEIN CBG26694"/>
    <property type="match status" value="1"/>
</dbReference>
<dbReference type="FunFam" id="3.10.10.10:FF:000007">
    <property type="entry name" value="Retrovirus-related Pol polyprotein from transposon 17.6-like Protein"/>
    <property type="match status" value="1"/>
</dbReference>
<dbReference type="Gene3D" id="3.10.10.10">
    <property type="entry name" value="HIV Type 1 Reverse Transcriptase, subunit A, domain 1"/>
    <property type="match status" value="1"/>
</dbReference>
<dbReference type="SUPFAM" id="SSF56672">
    <property type="entry name" value="DNA/RNA polymerases"/>
    <property type="match status" value="1"/>
</dbReference>
<evidence type="ECO:0000256" key="1">
    <source>
        <dbReference type="ARBA" id="ARBA00022670"/>
    </source>
</evidence>
<dbReference type="GO" id="GO:0006508">
    <property type="term" value="P:proteolysis"/>
    <property type="evidence" value="ECO:0007669"/>
    <property type="project" value="UniProtKB-KW"/>
</dbReference>
<name>A0A2G8JX26_STIJA</name>
<keyword evidence="6" id="KW-0378">Hydrolase</keyword>
<keyword evidence="3" id="KW-0548">Nucleotidyltransferase</keyword>
<dbReference type="InterPro" id="IPR043128">
    <property type="entry name" value="Rev_trsase/Diguanyl_cyclase"/>
</dbReference>
<dbReference type="InterPro" id="IPR043502">
    <property type="entry name" value="DNA/RNA_pol_sf"/>
</dbReference>
<evidence type="ECO:0000256" key="3">
    <source>
        <dbReference type="ARBA" id="ARBA00022695"/>
    </source>
</evidence>
<dbReference type="EMBL" id="MRZV01001140">
    <property type="protein sequence ID" value="PIK40292.1"/>
    <property type="molecule type" value="Genomic_DNA"/>
</dbReference>